<dbReference type="PROSITE" id="PS50850">
    <property type="entry name" value="MFS"/>
    <property type="match status" value="1"/>
</dbReference>
<evidence type="ECO:0000256" key="5">
    <source>
        <dbReference type="ARBA" id="ARBA00023136"/>
    </source>
</evidence>
<dbReference type="GO" id="GO:0005886">
    <property type="term" value="C:plasma membrane"/>
    <property type="evidence" value="ECO:0007669"/>
    <property type="project" value="UniProtKB-SubCell"/>
</dbReference>
<feature type="transmembrane region" description="Helical" evidence="6">
    <location>
        <begin position="310"/>
        <end position="333"/>
    </location>
</feature>
<keyword evidence="5 6" id="KW-0472">Membrane</keyword>
<feature type="transmembrane region" description="Helical" evidence="6">
    <location>
        <begin position="160"/>
        <end position="184"/>
    </location>
</feature>
<dbReference type="InterPro" id="IPR011701">
    <property type="entry name" value="MFS"/>
</dbReference>
<feature type="transmembrane region" description="Helical" evidence="6">
    <location>
        <begin position="282"/>
        <end position="304"/>
    </location>
</feature>
<evidence type="ECO:0000259" key="7">
    <source>
        <dbReference type="PROSITE" id="PS50850"/>
    </source>
</evidence>
<feature type="transmembrane region" description="Helical" evidence="6">
    <location>
        <begin position="74"/>
        <end position="94"/>
    </location>
</feature>
<evidence type="ECO:0000256" key="3">
    <source>
        <dbReference type="ARBA" id="ARBA00022692"/>
    </source>
</evidence>
<dbReference type="InterPro" id="IPR020846">
    <property type="entry name" value="MFS_dom"/>
</dbReference>
<dbReference type="InterPro" id="IPR036259">
    <property type="entry name" value="MFS_trans_sf"/>
</dbReference>
<proteinExistence type="predicted"/>
<keyword evidence="9" id="KW-1185">Reference proteome</keyword>
<dbReference type="RefSeq" id="WP_091007336.1">
    <property type="nucleotide sequence ID" value="NZ_CP041743.1"/>
</dbReference>
<evidence type="ECO:0000256" key="1">
    <source>
        <dbReference type="ARBA" id="ARBA00004651"/>
    </source>
</evidence>
<dbReference type="STRING" id="420953.SAMN05192543_101672"/>
<dbReference type="Proteomes" id="UP000199548">
    <property type="component" value="Unassembled WGS sequence"/>
</dbReference>
<dbReference type="Pfam" id="PF07690">
    <property type="entry name" value="MFS_1"/>
    <property type="match status" value="1"/>
</dbReference>
<feature type="transmembrane region" description="Helical" evidence="6">
    <location>
        <begin position="218"/>
        <end position="240"/>
    </location>
</feature>
<organism evidence="8 9">
    <name type="scientific">Paraburkholderia megapolitana</name>
    <dbReference type="NCBI Taxonomy" id="420953"/>
    <lineage>
        <taxon>Bacteria</taxon>
        <taxon>Pseudomonadati</taxon>
        <taxon>Pseudomonadota</taxon>
        <taxon>Betaproteobacteria</taxon>
        <taxon>Burkholderiales</taxon>
        <taxon>Burkholderiaceae</taxon>
        <taxon>Paraburkholderia</taxon>
    </lineage>
</organism>
<keyword evidence="4 6" id="KW-1133">Transmembrane helix</keyword>
<evidence type="ECO:0000256" key="6">
    <source>
        <dbReference type="SAM" id="Phobius"/>
    </source>
</evidence>
<feature type="transmembrane region" description="Helical" evidence="6">
    <location>
        <begin position="376"/>
        <end position="394"/>
    </location>
</feature>
<dbReference type="SUPFAM" id="SSF103473">
    <property type="entry name" value="MFS general substrate transporter"/>
    <property type="match status" value="1"/>
</dbReference>
<evidence type="ECO:0000313" key="8">
    <source>
        <dbReference type="EMBL" id="SFH93663.1"/>
    </source>
</evidence>
<dbReference type="EMBL" id="FOQU01000001">
    <property type="protein sequence ID" value="SFH93663.1"/>
    <property type="molecule type" value="Genomic_DNA"/>
</dbReference>
<dbReference type="PANTHER" id="PTHR43124:SF3">
    <property type="entry name" value="CHLORAMPHENICOL EFFLUX PUMP RV0191"/>
    <property type="match status" value="1"/>
</dbReference>
<dbReference type="Gene3D" id="1.20.1250.20">
    <property type="entry name" value="MFS general substrate transporter like domains"/>
    <property type="match status" value="1"/>
</dbReference>
<feature type="transmembrane region" description="Helical" evidence="6">
    <location>
        <begin position="252"/>
        <end position="275"/>
    </location>
</feature>
<protein>
    <submittedName>
        <fullName evidence="8">Sugar phosphate permease</fullName>
    </submittedName>
</protein>
<name>A0A1I3E4D3_9BURK</name>
<feature type="transmembrane region" description="Helical" evidence="6">
    <location>
        <begin position="100"/>
        <end position="124"/>
    </location>
</feature>
<feature type="transmembrane region" description="Helical" evidence="6">
    <location>
        <begin position="136"/>
        <end position="154"/>
    </location>
</feature>
<evidence type="ECO:0000256" key="2">
    <source>
        <dbReference type="ARBA" id="ARBA00022475"/>
    </source>
</evidence>
<gene>
    <name evidence="8" type="ORF">SAMN05192543_101672</name>
</gene>
<accession>A0A1I3E4D3</accession>
<dbReference type="OrthoDB" id="3454610at2"/>
<dbReference type="InterPro" id="IPR050189">
    <property type="entry name" value="MFS_Efflux_Transporters"/>
</dbReference>
<dbReference type="AlphaFoldDB" id="A0A1I3E4D3"/>
<dbReference type="PANTHER" id="PTHR43124">
    <property type="entry name" value="PURINE EFFLUX PUMP PBUE"/>
    <property type="match status" value="1"/>
</dbReference>
<evidence type="ECO:0000256" key="4">
    <source>
        <dbReference type="ARBA" id="ARBA00022989"/>
    </source>
</evidence>
<comment type="subcellular location">
    <subcellularLocation>
        <location evidence="1">Cell membrane</location>
        <topology evidence="1">Multi-pass membrane protein</topology>
    </subcellularLocation>
</comment>
<dbReference type="GO" id="GO:0022857">
    <property type="term" value="F:transmembrane transporter activity"/>
    <property type="evidence" value="ECO:0007669"/>
    <property type="project" value="InterPro"/>
</dbReference>
<evidence type="ECO:0000313" key="9">
    <source>
        <dbReference type="Proteomes" id="UP000199548"/>
    </source>
</evidence>
<feature type="transmembrane region" description="Helical" evidence="6">
    <location>
        <begin position="45"/>
        <end position="67"/>
    </location>
</feature>
<feature type="domain" description="Major facilitator superfamily (MFS) profile" evidence="7">
    <location>
        <begin position="9"/>
        <end position="399"/>
    </location>
</feature>
<reference evidence="8 9" key="1">
    <citation type="submission" date="2016-10" db="EMBL/GenBank/DDBJ databases">
        <authorList>
            <person name="de Groot N.N."/>
        </authorList>
    </citation>
    <scope>NUCLEOTIDE SEQUENCE [LARGE SCALE GENOMIC DNA]</scope>
    <source>
        <strain evidence="8 9">LMG 23650</strain>
    </source>
</reference>
<dbReference type="CDD" id="cd06174">
    <property type="entry name" value="MFS"/>
    <property type="match status" value="1"/>
</dbReference>
<feature type="transmembrane region" description="Helical" evidence="6">
    <location>
        <begin position="7"/>
        <end position="25"/>
    </location>
</feature>
<keyword evidence="2" id="KW-1003">Cell membrane</keyword>
<feature type="transmembrane region" description="Helical" evidence="6">
    <location>
        <begin position="345"/>
        <end position="364"/>
    </location>
</feature>
<keyword evidence="3 6" id="KW-0812">Transmembrane</keyword>
<sequence>MRMNSRWVALAIIFVSFLQFTLNWFNIVPAFGGLIADLHLSLPQVGVVIGMFIAGYGLAHIPGGMLAEAFGMRFAMLFGIAVETIGTVLSAVAHRYDVLLVARFICGVGGSVYIGSAIGLTAAWFRDHELATANGLVTGVAFTVGASLGLYLWTDIVAALGWRAALLFGAAAGAITFAALLWVFPVPFETRGSDSARGVAGNHLNLAALRRTFGNRNLWFLGLSFLGAYGSYFTAAQLLPAYGVAHLQLGPAAANSLGVMLLTSGAVGGTVGGWLADKVFGVIPTMVGALIIESVALLLIPYLGAAGLQIAAAAIGGMGILAFVPWIAMPGLYRDEIELSDIPTACGLMLTIVALGGVTLPALYGWVATHYGYTNAWTALAAASFVSMLFCFLVRRPDAAHSASTNAEAAFK</sequence>